<protein>
    <submittedName>
        <fullName evidence="1">Uncharacterized protein</fullName>
    </submittedName>
</protein>
<sequence length="133" mass="14460">MSFNRIPTPSASDIFSLSLTLSGEEVESREEGAVSAPTKRVKVNDLLLHQPHWSPWQRDIPDGEKLNPVKGLLSLSLSLCVDVCEKFQLELAKVSLGGTASSSSAAMFGEGSFVANGLLKDVIAQSWRCRDDR</sequence>
<accession>A0AAV4X486</accession>
<dbReference type="AlphaFoldDB" id="A0AAV4X486"/>
<proteinExistence type="predicted"/>
<gene>
    <name evidence="1" type="ORF">CEXT_242131</name>
</gene>
<dbReference type="Proteomes" id="UP001054945">
    <property type="component" value="Unassembled WGS sequence"/>
</dbReference>
<dbReference type="EMBL" id="BPLR01017111">
    <property type="protein sequence ID" value="GIY88846.1"/>
    <property type="molecule type" value="Genomic_DNA"/>
</dbReference>
<evidence type="ECO:0000313" key="1">
    <source>
        <dbReference type="EMBL" id="GIY88846.1"/>
    </source>
</evidence>
<keyword evidence="2" id="KW-1185">Reference proteome</keyword>
<organism evidence="1 2">
    <name type="scientific">Caerostris extrusa</name>
    <name type="common">Bark spider</name>
    <name type="synonym">Caerostris bankana</name>
    <dbReference type="NCBI Taxonomy" id="172846"/>
    <lineage>
        <taxon>Eukaryota</taxon>
        <taxon>Metazoa</taxon>
        <taxon>Ecdysozoa</taxon>
        <taxon>Arthropoda</taxon>
        <taxon>Chelicerata</taxon>
        <taxon>Arachnida</taxon>
        <taxon>Araneae</taxon>
        <taxon>Araneomorphae</taxon>
        <taxon>Entelegynae</taxon>
        <taxon>Araneoidea</taxon>
        <taxon>Araneidae</taxon>
        <taxon>Caerostris</taxon>
    </lineage>
</organism>
<name>A0AAV4X486_CAEEX</name>
<evidence type="ECO:0000313" key="2">
    <source>
        <dbReference type="Proteomes" id="UP001054945"/>
    </source>
</evidence>
<reference evidence="1 2" key="1">
    <citation type="submission" date="2021-06" db="EMBL/GenBank/DDBJ databases">
        <title>Caerostris extrusa draft genome.</title>
        <authorList>
            <person name="Kono N."/>
            <person name="Arakawa K."/>
        </authorList>
    </citation>
    <scope>NUCLEOTIDE SEQUENCE [LARGE SCALE GENOMIC DNA]</scope>
</reference>
<comment type="caution">
    <text evidence="1">The sequence shown here is derived from an EMBL/GenBank/DDBJ whole genome shotgun (WGS) entry which is preliminary data.</text>
</comment>